<dbReference type="Gene3D" id="3.10.310.50">
    <property type="match status" value="1"/>
</dbReference>
<reference evidence="3 4" key="1">
    <citation type="submission" date="2020-09" db="EMBL/GenBank/DDBJ databases">
        <title>Characterization of Treponema spp. from bovine digital dermatitis in Korea.</title>
        <authorList>
            <person name="Espiritu H.M."/>
            <person name="Cho Y.I."/>
            <person name="Mamuad L."/>
        </authorList>
    </citation>
    <scope>NUCLEOTIDE SEQUENCE [LARGE SCALE GENOMIC DNA]</scope>
    <source>
        <strain evidence="3 4">KS1</strain>
    </source>
</reference>
<feature type="transmembrane region" description="Helical" evidence="1">
    <location>
        <begin position="188"/>
        <end position="216"/>
    </location>
</feature>
<evidence type="ECO:0000256" key="1">
    <source>
        <dbReference type="SAM" id="Phobius"/>
    </source>
</evidence>
<sequence>MKKLCKIIFKPFFIVSIFLFVIRISSFALNVPALTSPVIDMAGILSDGEKSEIENFLYKVNKTSELQVAVLIIKSLENEGLEDYSMRVAESWKLGSKEKDSGALLLVSINEKKIRIETGYGLEGALTDAVCSKIIRNAIAPHFKQDDYGKGILEGVKFISGAALQDETLLKSLSSQDEKGDFFTITDYFYLVFFVIVYILGLLITRNPFWILILLLRSGRDGSSGGGFSGSGGFSGGGGRFGGGGASGGW</sequence>
<proteinExistence type="predicted"/>
<dbReference type="PANTHER" id="PTHR30373">
    <property type="entry name" value="UPF0603 PROTEIN YGCG"/>
    <property type="match status" value="1"/>
</dbReference>
<name>A0A7S6WP75_9SPIR</name>
<evidence type="ECO:0000313" key="4">
    <source>
        <dbReference type="Proteomes" id="UP000593915"/>
    </source>
</evidence>
<dbReference type="InterPro" id="IPR007621">
    <property type="entry name" value="TPM_dom"/>
</dbReference>
<organism evidence="3 4">
    <name type="scientific">Treponema pedis</name>
    <dbReference type="NCBI Taxonomy" id="409322"/>
    <lineage>
        <taxon>Bacteria</taxon>
        <taxon>Pseudomonadati</taxon>
        <taxon>Spirochaetota</taxon>
        <taxon>Spirochaetia</taxon>
        <taxon>Spirochaetales</taxon>
        <taxon>Treponemataceae</taxon>
        <taxon>Treponema</taxon>
    </lineage>
</organism>
<dbReference type="Pfam" id="PF04536">
    <property type="entry name" value="TPM_phosphatase"/>
    <property type="match status" value="1"/>
</dbReference>
<keyword evidence="1" id="KW-0472">Membrane</keyword>
<feature type="domain" description="TPM" evidence="2">
    <location>
        <begin position="38"/>
        <end position="158"/>
    </location>
</feature>
<feature type="transmembrane region" description="Helical" evidence="1">
    <location>
        <begin position="12"/>
        <end position="31"/>
    </location>
</feature>
<evidence type="ECO:0000313" key="3">
    <source>
        <dbReference type="EMBL" id="QOW60242.1"/>
    </source>
</evidence>
<dbReference type="Proteomes" id="UP000593915">
    <property type="component" value="Chromosome"/>
</dbReference>
<dbReference type="RefSeq" id="WP_194075829.1">
    <property type="nucleotide sequence ID" value="NZ_CP061839.1"/>
</dbReference>
<accession>A0A7S6WP75</accession>
<dbReference type="EMBL" id="CP061839">
    <property type="protein sequence ID" value="QOW60242.1"/>
    <property type="molecule type" value="Genomic_DNA"/>
</dbReference>
<dbReference type="PANTHER" id="PTHR30373:SF2">
    <property type="entry name" value="UPF0603 PROTEIN YGCG"/>
    <property type="match status" value="1"/>
</dbReference>
<keyword evidence="1" id="KW-0812">Transmembrane</keyword>
<gene>
    <name evidence="3" type="ORF">IFE08_10455</name>
</gene>
<dbReference type="AlphaFoldDB" id="A0A7S6WP75"/>
<evidence type="ECO:0000259" key="2">
    <source>
        <dbReference type="Pfam" id="PF04536"/>
    </source>
</evidence>
<protein>
    <submittedName>
        <fullName evidence="3">TPM domain-containing protein</fullName>
    </submittedName>
</protein>
<keyword evidence="1" id="KW-1133">Transmembrane helix</keyword>